<protein>
    <submittedName>
        <fullName evidence="5">RING-type domain-containing protein</fullName>
    </submittedName>
</protein>
<organism evidence="4 5">
    <name type="scientific">Parascaris univalens</name>
    <name type="common">Nematode worm</name>
    <dbReference type="NCBI Taxonomy" id="6257"/>
    <lineage>
        <taxon>Eukaryota</taxon>
        <taxon>Metazoa</taxon>
        <taxon>Ecdysozoa</taxon>
        <taxon>Nematoda</taxon>
        <taxon>Chromadorea</taxon>
        <taxon>Rhabditida</taxon>
        <taxon>Spirurina</taxon>
        <taxon>Ascaridomorpha</taxon>
        <taxon>Ascaridoidea</taxon>
        <taxon>Ascarididae</taxon>
        <taxon>Parascaris</taxon>
    </lineage>
</organism>
<dbReference type="PROSITE" id="PS00518">
    <property type="entry name" value="ZF_RING_1"/>
    <property type="match status" value="1"/>
</dbReference>
<keyword evidence="4" id="KW-1185">Reference proteome</keyword>
<evidence type="ECO:0000313" key="5">
    <source>
        <dbReference type="WBParaSite" id="PgR019_g029_t01"/>
    </source>
</evidence>
<dbReference type="PANTHER" id="PTHR31430">
    <property type="entry name" value="PROTEIN CBG22332-RELATED"/>
    <property type="match status" value="1"/>
</dbReference>
<dbReference type="WBParaSite" id="PgR019_g029_t01">
    <property type="protein sequence ID" value="PgR019_g029_t01"/>
    <property type="gene ID" value="PgR019_g029"/>
</dbReference>
<dbReference type="Proteomes" id="UP000887569">
    <property type="component" value="Unplaced"/>
</dbReference>
<keyword evidence="3" id="KW-0862">Zinc</keyword>
<evidence type="ECO:0000256" key="1">
    <source>
        <dbReference type="ARBA" id="ARBA00022723"/>
    </source>
</evidence>
<evidence type="ECO:0000256" key="3">
    <source>
        <dbReference type="ARBA" id="ARBA00022833"/>
    </source>
</evidence>
<keyword evidence="2" id="KW-0863">Zinc-finger</keyword>
<evidence type="ECO:0000313" key="4">
    <source>
        <dbReference type="Proteomes" id="UP000887569"/>
    </source>
</evidence>
<keyword evidence="1" id="KW-0479">Metal-binding</keyword>
<dbReference type="InterPro" id="IPR017907">
    <property type="entry name" value="Znf_RING_CS"/>
</dbReference>
<accession>A0A915AYS3</accession>
<proteinExistence type="predicted"/>
<dbReference type="AlphaFoldDB" id="A0A915AYS3"/>
<dbReference type="GO" id="GO:0008270">
    <property type="term" value="F:zinc ion binding"/>
    <property type="evidence" value="ECO:0007669"/>
    <property type="project" value="UniProtKB-KW"/>
</dbReference>
<sequence length="341" mass="38669">MADNGRYWNTSTLKSTSPLTSISTSGKRRLKPSEMSKFVPDLLKTDGVVIDDFDLLCKADESGRQMFTYTVTWHEKSNGDDNGSEEFEEVEPKFSFMNASSSTTKNAVKNDLDERCRRWAPSNAPKAIQQCRCDGPCGKIKPVSEMRSMGLCDHTICQDCYENAPAVAARGTEGCPNVACYLTDLACLCTDRQRRRKKFRQILEMERQRGNNASKNNADSVNVNRDQQQWAQPSPVSSIPCVHLVDVRATTFTAEHGHRRIQKKQKVVEMHDNYTLQEAINMLQDYPRSKASELIGFVYYCLNGRVNERASWKRIGPNDLPLPLINFENADDRIDIIFDCT</sequence>
<name>A0A915AYS3_PARUN</name>
<reference evidence="5" key="1">
    <citation type="submission" date="2022-11" db="UniProtKB">
        <authorList>
            <consortium name="WormBaseParasite"/>
        </authorList>
    </citation>
    <scope>IDENTIFICATION</scope>
</reference>
<evidence type="ECO:0000256" key="2">
    <source>
        <dbReference type="ARBA" id="ARBA00022771"/>
    </source>
</evidence>